<proteinExistence type="predicted"/>
<evidence type="ECO:0000256" key="3">
    <source>
        <dbReference type="ARBA" id="ARBA00022857"/>
    </source>
</evidence>
<dbReference type="GO" id="GO:0006526">
    <property type="term" value="P:L-arginine biosynthetic process"/>
    <property type="evidence" value="ECO:0007669"/>
    <property type="project" value="UniProtKB-KW"/>
</dbReference>
<protein>
    <recommendedName>
        <fullName evidence="10">N-acetyl-gamma-glutamyl-phosphate reductase</fullName>
    </recommendedName>
</protein>
<keyword evidence="4" id="KW-0560">Oxidoreductase</keyword>
<dbReference type="SUPFAM" id="SSF51735">
    <property type="entry name" value="NAD(P)-binding Rossmann-fold domains"/>
    <property type="match status" value="1"/>
</dbReference>
<dbReference type="Pfam" id="PF01118">
    <property type="entry name" value="Semialdhyde_dh"/>
    <property type="match status" value="1"/>
</dbReference>
<evidence type="ECO:0000256" key="1">
    <source>
        <dbReference type="ARBA" id="ARBA00022571"/>
    </source>
</evidence>
<accession>A6GEW6</accession>
<evidence type="ECO:0008006" key="10">
    <source>
        <dbReference type="Google" id="ProtNLM"/>
    </source>
</evidence>
<dbReference type="STRING" id="391625.PPSIR1_28891"/>
<dbReference type="SUPFAM" id="SSF55347">
    <property type="entry name" value="Glyceraldehyde-3-phosphate dehydrogenase-like, C-terminal domain"/>
    <property type="match status" value="1"/>
</dbReference>
<dbReference type="PANTHER" id="PTHR32338">
    <property type="entry name" value="N-ACETYL-GAMMA-GLUTAMYL-PHOSPHATE REDUCTASE, CHLOROPLASTIC-RELATED-RELATED"/>
    <property type="match status" value="1"/>
</dbReference>
<dbReference type="Proteomes" id="UP000005801">
    <property type="component" value="Unassembled WGS sequence"/>
</dbReference>
<dbReference type="GO" id="GO:0003942">
    <property type="term" value="F:N-acetyl-gamma-glutamyl-phosphate reductase activity"/>
    <property type="evidence" value="ECO:0007669"/>
    <property type="project" value="InterPro"/>
</dbReference>
<sequence length="308" mass="32015">MRPCPVRSPDQVDEAGLRALASADLVALALPREPAKVWAAALLGAGARRVLDLSDARRRDPEAHYGLPELTGAPPAHARLVANPGCYPTATLASLRPLLDAGLIEAESIAVLGTSGASGAGKGLADRLHFCNLAGNSFPYKVGEHRHVPEIEHHLGAPISFVTQLLPIVRGMLVTSFVKPKAGVTPSQLREALEARYAEAPYVTVLPQPDQGLGLGHVVGTHQVLVAVGPVERSGLVPVFASIDNLMRGAASQALHNANLWLGLPPSLGLPPPLAELPRGVPPTFATALSTALSTALPTALNPETATP</sequence>
<dbReference type="GO" id="GO:0051287">
    <property type="term" value="F:NAD binding"/>
    <property type="evidence" value="ECO:0007669"/>
    <property type="project" value="InterPro"/>
</dbReference>
<evidence type="ECO:0000313" key="9">
    <source>
        <dbReference type="Proteomes" id="UP000005801"/>
    </source>
</evidence>
<keyword evidence="2" id="KW-0028">Amino-acid biosynthesis</keyword>
<dbReference type="eggNOG" id="COG0002">
    <property type="taxonomic scope" value="Bacteria"/>
</dbReference>
<evidence type="ECO:0000256" key="5">
    <source>
        <dbReference type="PROSITE-ProRule" id="PRU10010"/>
    </source>
</evidence>
<evidence type="ECO:0000256" key="2">
    <source>
        <dbReference type="ARBA" id="ARBA00022605"/>
    </source>
</evidence>
<gene>
    <name evidence="8" type="ORF">PPSIR1_28891</name>
</gene>
<organism evidence="8 9">
    <name type="scientific">Plesiocystis pacifica SIR-1</name>
    <dbReference type="NCBI Taxonomy" id="391625"/>
    <lineage>
        <taxon>Bacteria</taxon>
        <taxon>Pseudomonadati</taxon>
        <taxon>Myxococcota</taxon>
        <taxon>Polyangia</taxon>
        <taxon>Nannocystales</taxon>
        <taxon>Nannocystaceae</taxon>
        <taxon>Plesiocystis</taxon>
    </lineage>
</organism>
<reference evidence="8 9" key="1">
    <citation type="submission" date="2007-06" db="EMBL/GenBank/DDBJ databases">
        <authorList>
            <person name="Shimkets L."/>
            <person name="Ferriera S."/>
            <person name="Johnson J."/>
            <person name="Kravitz S."/>
            <person name="Beeson K."/>
            <person name="Sutton G."/>
            <person name="Rogers Y.-H."/>
            <person name="Friedman R."/>
            <person name="Frazier M."/>
            <person name="Venter J.C."/>
        </authorList>
    </citation>
    <scope>NUCLEOTIDE SEQUENCE [LARGE SCALE GENOMIC DNA]</scope>
    <source>
        <strain evidence="8 9">SIR-1</strain>
    </source>
</reference>
<keyword evidence="1" id="KW-0055">Arginine biosynthesis</keyword>
<name>A6GEW6_9BACT</name>
<feature type="domain" description="N-acetyl-gamma-glutamyl-phosphate reductase dimerisation" evidence="7">
    <location>
        <begin position="86"/>
        <end position="245"/>
    </location>
</feature>
<evidence type="ECO:0000313" key="8">
    <source>
        <dbReference type="EMBL" id="EDM75558.1"/>
    </source>
</evidence>
<dbReference type="InterPro" id="IPR058924">
    <property type="entry name" value="AGPR_dimerisation_dom"/>
</dbReference>
<evidence type="ECO:0000259" key="7">
    <source>
        <dbReference type="Pfam" id="PF22698"/>
    </source>
</evidence>
<dbReference type="PROSITE" id="PS01224">
    <property type="entry name" value="ARGC"/>
    <property type="match status" value="1"/>
</dbReference>
<dbReference type="Gene3D" id="3.30.360.10">
    <property type="entry name" value="Dihydrodipicolinate Reductase, domain 2"/>
    <property type="match status" value="1"/>
</dbReference>
<keyword evidence="9" id="KW-1185">Reference proteome</keyword>
<dbReference type="CDD" id="cd23934">
    <property type="entry name" value="AGPR_1_C"/>
    <property type="match status" value="1"/>
</dbReference>
<keyword evidence="3" id="KW-0521">NADP</keyword>
<evidence type="ECO:0000259" key="6">
    <source>
        <dbReference type="Pfam" id="PF01118"/>
    </source>
</evidence>
<dbReference type="InterPro" id="IPR000534">
    <property type="entry name" value="Semialdehyde_DH_NAD-bd"/>
</dbReference>
<dbReference type="InterPro" id="IPR023013">
    <property type="entry name" value="AGPR_AS"/>
</dbReference>
<feature type="active site" evidence="5">
    <location>
        <position position="86"/>
    </location>
</feature>
<dbReference type="PANTHER" id="PTHR32338:SF10">
    <property type="entry name" value="N-ACETYL-GAMMA-GLUTAMYL-PHOSPHATE REDUCTASE, CHLOROPLASTIC-RELATED"/>
    <property type="match status" value="1"/>
</dbReference>
<evidence type="ECO:0000256" key="4">
    <source>
        <dbReference type="ARBA" id="ARBA00023002"/>
    </source>
</evidence>
<dbReference type="InterPro" id="IPR050085">
    <property type="entry name" value="AGPR"/>
</dbReference>
<dbReference type="Gene3D" id="3.40.50.720">
    <property type="entry name" value="NAD(P)-binding Rossmann-like Domain"/>
    <property type="match status" value="1"/>
</dbReference>
<dbReference type="InterPro" id="IPR036291">
    <property type="entry name" value="NAD(P)-bd_dom_sf"/>
</dbReference>
<feature type="domain" description="Semialdehyde dehydrogenase NAD-binding" evidence="6">
    <location>
        <begin position="15"/>
        <end position="71"/>
    </location>
</feature>
<comment type="caution">
    <text evidence="8">The sequence shown here is derived from an EMBL/GenBank/DDBJ whole genome shotgun (WGS) entry which is preliminary data.</text>
</comment>
<dbReference type="AlphaFoldDB" id="A6GEW6"/>
<dbReference type="Pfam" id="PF22698">
    <property type="entry name" value="Semialdhyde_dhC_1"/>
    <property type="match status" value="1"/>
</dbReference>
<dbReference type="EMBL" id="ABCS01000087">
    <property type="protein sequence ID" value="EDM75558.1"/>
    <property type="molecule type" value="Genomic_DNA"/>
</dbReference>